<reference evidence="1 2" key="1">
    <citation type="submission" date="2020-08" db="EMBL/GenBank/DDBJ databases">
        <authorList>
            <person name="Liu C."/>
            <person name="Sun Q."/>
        </authorList>
    </citation>
    <scope>NUCLEOTIDE SEQUENCE [LARGE SCALE GENOMIC DNA]</scope>
    <source>
        <strain evidence="1 2">L34</strain>
    </source>
</reference>
<comment type="caution">
    <text evidence="1">The sequence shown here is derived from an EMBL/GenBank/DDBJ whole genome shotgun (WGS) entry which is preliminary data.</text>
</comment>
<name>A0ABR7KFA6_9FIRM</name>
<proteinExistence type="predicted"/>
<sequence>MFLKSKLQNLKEGNFNPPSVDFKIYEGSLDRDGLNFLTGYHNSNYLNYVMDLLLEYCIKSEVFLKCGCSWLENNYGIDVESANFDYYTEVVISKYLASAIENGNQIAMIVGLK</sequence>
<evidence type="ECO:0000313" key="2">
    <source>
        <dbReference type="Proteomes" id="UP000649075"/>
    </source>
</evidence>
<accession>A0ABR7KFA6</accession>
<dbReference type="RefSeq" id="WP_186998448.1">
    <property type="nucleotide sequence ID" value="NZ_JACRWH010000002.1"/>
</dbReference>
<dbReference type="Proteomes" id="UP000649075">
    <property type="component" value="Unassembled WGS sequence"/>
</dbReference>
<dbReference type="EMBL" id="JACRWH010000002">
    <property type="protein sequence ID" value="MBC6011403.1"/>
    <property type="molecule type" value="Genomic_DNA"/>
</dbReference>
<protein>
    <submittedName>
        <fullName evidence="1">Uncharacterized protein</fullName>
    </submittedName>
</protein>
<organism evidence="1 2">
    <name type="scientific">Holdemanella hominis</name>
    <dbReference type="NCBI Taxonomy" id="2764327"/>
    <lineage>
        <taxon>Bacteria</taxon>
        <taxon>Bacillati</taxon>
        <taxon>Bacillota</taxon>
        <taxon>Erysipelotrichia</taxon>
        <taxon>Erysipelotrichales</taxon>
        <taxon>Erysipelotrichaceae</taxon>
        <taxon>Holdemanella</taxon>
    </lineage>
</organism>
<gene>
    <name evidence="1" type="ORF">H8911_01340</name>
</gene>
<evidence type="ECO:0000313" key="1">
    <source>
        <dbReference type="EMBL" id="MBC6011403.1"/>
    </source>
</evidence>
<keyword evidence="2" id="KW-1185">Reference proteome</keyword>